<organism evidence="14">
    <name type="scientific">Sesamum radiatum</name>
    <name type="common">Black benniseed</name>
    <dbReference type="NCBI Taxonomy" id="300843"/>
    <lineage>
        <taxon>Eukaryota</taxon>
        <taxon>Viridiplantae</taxon>
        <taxon>Streptophyta</taxon>
        <taxon>Embryophyta</taxon>
        <taxon>Tracheophyta</taxon>
        <taxon>Spermatophyta</taxon>
        <taxon>Magnoliopsida</taxon>
        <taxon>eudicotyledons</taxon>
        <taxon>Gunneridae</taxon>
        <taxon>Pentapetalae</taxon>
        <taxon>asterids</taxon>
        <taxon>lamiids</taxon>
        <taxon>Lamiales</taxon>
        <taxon>Pedaliaceae</taxon>
        <taxon>Sesamum</taxon>
    </lineage>
</organism>
<dbReference type="GO" id="GO:0008017">
    <property type="term" value="F:microtubule binding"/>
    <property type="evidence" value="ECO:0007669"/>
    <property type="project" value="InterPro"/>
</dbReference>
<keyword evidence="8" id="KW-0963">Cytoplasm</keyword>
<feature type="coiled-coil region" evidence="12">
    <location>
        <begin position="363"/>
        <end position="427"/>
    </location>
</feature>
<feature type="binding site" evidence="11">
    <location>
        <begin position="103"/>
        <end position="110"/>
    </location>
    <ligand>
        <name>ATP</name>
        <dbReference type="ChEBI" id="CHEBI:30616"/>
    </ligand>
</feature>
<dbReference type="Pfam" id="PF11995">
    <property type="entry name" value="DUF3490"/>
    <property type="match status" value="1"/>
</dbReference>
<dbReference type="InterPro" id="IPR021881">
    <property type="entry name" value="NACK_C"/>
</dbReference>
<evidence type="ECO:0000256" key="3">
    <source>
        <dbReference type="ARBA" id="ARBA00022701"/>
    </source>
</evidence>
<dbReference type="GO" id="GO:0005524">
    <property type="term" value="F:ATP binding"/>
    <property type="evidence" value="ECO:0007669"/>
    <property type="project" value="UniProtKB-UniRule"/>
</dbReference>
<evidence type="ECO:0000256" key="7">
    <source>
        <dbReference type="ARBA" id="ARBA00023175"/>
    </source>
</evidence>
<dbReference type="InterPro" id="IPR027417">
    <property type="entry name" value="P-loop_NTPase"/>
</dbReference>
<dbReference type="GO" id="GO:0000919">
    <property type="term" value="P:cell plate assembly"/>
    <property type="evidence" value="ECO:0007669"/>
    <property type="project" value="UniProtKB-ARBA"/>
</dbReference>
<dbReference type="GO" id="GO:0005634">
    <property type="term" value="C:nucleus"/>
    <property type="evidence" value="ECO:0007669"/>
    <property type="project" value="UniProtKB-SubCell"/>
</dbReference>
<dbReference type="EMBL" id="JACGWJ010000003">
    <property type="protein sequence ID" value="KAL0432068.1"/>
    <property type="molecule type" value="Genomic_DNA"/>
</dbReference>
<evidence type="ECO:0000256" key="8">
    <source>
        <dbReference type="ARBA" id="ARBA00023212"/>
    </source>
</evidence>
<dbReference type="GO" id="GO:0005874">
    <property type="term" value="C:microtubule"/>
    <property type="evidence" value="ECO:0007669"/>
    <property type="project" value="UniProtKB-KW"/>
</dbReference>
<dbReference type="SMART" id="SM00129">
    <property type="entry name" value="KISc"/>
    <property type="match status" value="1"/>
</dbReference>
<dbReference type="FunFam" id="3.40.850.10:FF:000016">
    <property type="entry name" value="Kinesin-like protein"/>
    <property type="match status" value="1"/>
</dbReference>
<dbReference type="PANTHER" id="PTHR47968:SF55">
    <property type="entry name" value="KINESIN-LIKE PROTEIN KIN-7H"/>
    <property type="match status" value="1"/>
</dbReference>
<evidence type="ECO:0000313" key="14">
    <source>
        <dbReference type="EMBL" id="KAL0432068.1"/>
    </source>
</evidence>
<dbReference type="InterPro" id="IPR036961">
    <property type="entry name" value="Kinesin_motor_dom_sf"/>
</dbReference>
<evidence type="ECO:0000256" key="4">
    <source>
        <dbReference type="ARBA" id="ARBA00022741"/>
    </source>
</evidence>
<dbReference type="InterPro" id="IPR001752">
    <property type="entry name" value="Kinesin_motor_dom"/>
</dbReference>
<comment type="similarity">
    <text evidence="2">Belongs to the TRAFAC class myosin-kinesin ATPase superfamily. Kinesin family. KIN-7 subfamily.</text>
</comment>
<dbReference type="GO" id="GO:0007018">
    <property type="term" value="P:microtubule-based movement"/>
    <property type="evidence" value="ECO:0007669"/>
    <property type="project" value="InterPro"/>
</dbReference>
<evidence type="ECO:0000256" key="6">
    <source>
        <dbReference type="ARBA" id="ARBA00023054"/>
    </source>
</evidence>
<dbReference type="Gene3D" id="3.40.850.10">
    <property type="entry name" value="Kinesin motor domain"/>
    <property type="match status" value="1"/>
</dbReference>
<evidence type="ECO:0000256" key="10">
    <source>
        <dbReference type="ARBA" id="ARBA00060413"/>
    </source>
</evidence>
<evidence type="ECO:0000259" key="13">
    <source>
        <dbReference type="PROSITE" id="PS50067"/>
    </source>
</evidence>
<gene>
    <name evidence="14" type="ORF">Sradi_0832800</name>
</gene>
<evidence type="ECO:0000256" key="11">
    <source>
        <dbReference type="PROSITE-ProRule" id="PRU00283"/>
    </source>
</evidence>
<comment type="subcellular location">
    <subcellularLocation>
        <location evidence="10">Cytoplasm</location>
        <location evidence="10">Cytoskeleton</location>
        <location evidence="10">Phragmoplast</location>
    </subcellularLocation>
    <subcellularLocation>
        <location evidence="1">Nucleus</location>
    </subcellularLocation>
</comment>
<feature type="domain" description="Kinesin motor" evidence="13">
    <location>
        <begin position="14"/>
        <end position="347"/>
    </location>
</feature>
<keyword evidence="4 11" id="KW-0547">Nucleotide-binding</keyword>
<accession>A0AAW2VRQ6</accession>
<protein>
    <submittedName>
        <fullName evidence="14">Kinesin-like protein KIN-7H</fullName>
    </submittedName>
</protein>
<reference evidence="14" key="1">
    <citation type="submission" date="2020-06" db="EMBL/GenBank/DDBJ databases">
        <authorList>
            <person name="Li T."/>
            <person name="Hu X."/>
            <person name="Zhang T."/>
            <person name="Song X."/>
            <person name="Zhang H."/>
            <person name="Dai N."/>
            <person name="Sheng W."/>
            <person name="Hou X."/>
            <person name="Wei L."/>
        </authorList>
    </citation>
    <scope>NUCLEOTIDE SEQUENCE</scope>
    <source>
        <strain evidence="14">G02</strain>
        <tissue evidence="14">Leaf</tissue>
    </source>
</reference>
<keyword evidence="5 11" id="KW-0067">ATP-binding</keyword>
<dbReference type="GO" id="GO:0009524">
    <property type="term" value="C:phragmoplast"/>
    <property type="evidence" value="ECO:0007669"/>
    <property type="project" value="UniProtKB-SubCell"/>
</dbReference>
<keyword evidence="9" id="KW-0539">Nucleus</keyword>
<keyword evidence="3" id="KW-0493">Microtubule</keyword>
<evidence type="ECO:0000256" key="5">
    <source>
        <dbReference type="ARBA" id="ARBA00022840"/>
    </source>
</evidence>
<sequence length="1001" mass="112380">MESGRELSKGNEERIYVSVRLRPLNDNAISSNDASDWECISNDTIVYKNASFLASERSMHTTAYTFDRVFRSDCSTREVYEQGAKGVALSVVNGMNSTIFAYGQTSSGKTYTMTGITNYAIADIYEYIQTHPERDFILKFSAMEIYNESVRDLLSADSTPLRLLDDPERGTIVEKLTEEILTDRNQATQLLSVCEAQRQIGETSLNETSSRSHQIIRLTIESSSHESLGRENASTLEAAVSHFLIVMQNFVDLAGSERTSQSLSAGTRLKEGCHINRSLLTLGTVIRKLSKERNGHIPYRDSKLTRILQTSLGGNARTAIICTMSPARTHAEQSRNTLLFASCAKEVTTNAQVNVVMSDKAFIKHLQKELARLESELRSSQFNFPPSNYPAILREKDSQIEKLEKEIKDLILQRDIAQAQVKKLLHNPWRRCKFHGTGLGNYPHLRVQISSDAEIQDEETPISPDPQFFDVDAKAYSHGYSRSSSEDHLVKVPYFDENFLNNTISPRILMSSSNSSERDPYHDWEEIEKQSNGVFEKEVSCIEMENLSYRGLIGSNYASSEDNAEFPALKVQIDREDQYMELASHPAVKDLGFTSSPFKDDNEGREDIASGVMATKEVGELISASMIAGNESISTMLKEEKDFSSIRYLDIASLENISMTHHLAKDSFGSRSLNIDRSRSCKASNITISASPWLKMIEYSGNTSSFGSERESEAGGGGKIYTLNFSTCVKNLSRTDFQFPREDALDIEIDTPAVKISTVEDGGGSSSDLIEKAELATEQETTIKSGKGKEIAPKVNESKKKDVKGVGLNPTENEYKGLTSWPVEFKRLQREIINLWHACNISLAHRTYFFLLFQGDPSDAIYLEIEMRRMKFLKEKFSRGEKATVNGKRLTLSSSAKSLRRERRMLTEQMAKKFSEQERENLFLEWGIGLNSKLRRQQLADFVWTKSEDINHIANSAYLVAKLVGFIEPGLAPKKEMFGLNFAPKGSTGVCSFKRSLVSLL</sequence>
<proteinExistence type="inferred from homology"/>
<evidence type="ECO:0000256" key="2">
    <source>
        <dbReference type="ARBA" id="ARBA00007310"/>
    </source>
</evidence>
<keyword evidence="6 12" id="KW-0175">Coiled coil</keyword>
<name>A0AAW2VRQ6_SESRA</name>
<evidence type="ECO:0000256" key="1">
    <source>
        <dbReference type="ARBA" id="ARBA00004123"/>
    </source>
</evidence>
<dbReference type="SUPFAM" id="SSF52540">
    <property type="entry name" value="P-loop containing nucleoside triphosphate hydrolases"/>
    <property type="match status" value="1"/>
</dbReference>
<keyword evidence="7 11" id="KW-0505">Motor protein</keyword>
<evidence type="ECO:0000256" key="12">
    <source>
        <dbReference type="SAM" id="Coils"/>
    </source>
</evidence>
<dbReference type="Pfam" id="PF00225">
    <property type="entry name" value="Kinesin"/>
    <property type="match status" value="1"/>
</dbReference>
<dbReference type="PRINTS" id="PR00380">
    <property type="entry name" value="KINESINHEAVY"/>
</dbReference>
<dbReference type="PANTHER" id="PTHR47968">
    <property type="entry name" value="CENTROMERE PROTEIN E"/>
    <property type="match status" value="1"/>
</dbReference>
<dbReference type="PROSITE" id="PS50067">
    <property type="entry name" value="KINESIN_MOTOR_2"/>
    <property type="match status" value="1"/>
</dbReference>
<dbReference type="CDD" id="cd01374">
    <property type="entry name" value="KISc_CENP_E"/>
    <property type="match status" value="1"/>
</dbReference>
<evidence type="ECO:0000256" key="9">
    <source>
        <dbReference type="ARBA" id="ARBA00023242"/>
    </source>
</evidence>
<dbReference type="AlphaFoldDB" id="A0AAW2VRQ6"/>
<dbReference type="GO" id="GO:0003777">
    <property type="term" value="F:microtubule motor activity"/>
    <property type="evidence" value="ECO:0007669"/>
    <property type="project" value="InterPro"/>
</dbReference>
<dbReference type="InterPro" id="IPR027640">
    <property type="entry name" value="Kinesin-like_fam"/>
</dbReference>
<reference evidence="14" key="2">
    <citation type="journal article" date="2024" name="Plant">
        <title>Genomic evolution and insights into agronomic trait innovations of Sesamum species.</title>
        <authorList>
            <person name="Miao H."/>
            <person name="Wang L."/>
            <person name="Qu L."/>
            <person name="Liu H."/>
            <person name="Sun Y."/>
            <person name="Le M."/>
            <person name="Wang Q."/>
            <person name="Wei S."/>
            <person name="Zheng Y."/>
            <person name="Lin W."/>
            <person name="Duan Y."/>
            <person name="Cao H."/>
            <person name="Xiong S."/>
            <person name="Wang X."/>
            <person name="Wei L."/>
            <person name="Li C."/>
            <person name="Ma Q."/>
            <person name="Ju M."/>
            <person name="Zhao R."/>
            <person name="Li G."/>
            <person name="Mu C."/>
            <person name="Tian Q."/>
            <person name="Mei H."/>
            <person name="Zhang T."/>
            <person name="Gao T."/>
            <person name="Zhang H."/>
        </authorList>
    </citation>
    <scope>NUCLEOTIDE SEQUENCE</scope>
    <source>
        <strain evidence="14">G02</strain>
    </source>
</reference>
<keyword evidence="8" id="KW-0206">Cytoskeleton</keyword>
<comment type="caution">
    <text evidence="14">The sequence shown here is derived from an EMBL/GenBank/DDBJ whole genome shotgun (WGS) entry which is preliminary data.</text>
</comment>